<feature type="transmembrane region" description="Helical" evidence="7">
    <location>
        <begin position="99"/>
        <end position="118"/>
    </location>
</feature>
<name>A0ABS9DX52_9PROT</name>
<feature type="transmembrane region" description="Helical" evidence="7">
    <location>
        <begin position="237"/>
        <end position="261"/>
    </location>
</feature>
<keyword evidence="9" id="KW-1185">Reference proteome</keyword>
<feature type="transmembrane region" description="Helical" evidence="7">
    <location>
        <begin position="20"/>
        <end position="39"/>
    </location>
</feature>
<keyword evidence="5 7" id="KW-1133">Transmembrane helix</keyword>
<evidence type="ECO:0000313" key="9">
    <source>
        <dbReference type="Proteomes" id="UP001521209"/>
    </source>
</evidence>
<dbReference type="NCBIfam" id="TIGR00544">
    <property type="entry name" value="lgt"/>
    <property type="match status" value="1"/>
</dbReference>
<dbReference type="PANTHER" id="PTHR30589:SF0">
    <property type="entry name" value="PHOSPHATIDYLGLYCEROL--PROLIPOPROTEIN DIACYLGLYCERYL TRANSFERASE"/>
    <property type="match status" value="1"/>
</dbReference>
<evidence type="ECO:0000256" key="5">
    <source>
        <dbReference type="ARBA" id="ARBA00022989"/>
    </source>
</evidence>
<dbReference type="PANTHER" id="PTHR30589">
    <property type="entry name" value="PROLIPOPROTEIN DIACYLGLYCERYL TRANSFERASE"/>
    <property type="match status" value="1"/>
</dbReference>
<keyword evidence="4 7" id="KW-0812">Transmembrane</keyword>
<keyword evidence="3 7" id="KW-0808">Transferase</keyword>
<evidence type="ECO:0000256" key="3">
    <source>
        <dbReference type="ARBA" id="ARBA00022679"/>
    </source>
</evidence>
<accession>A0ABS9DX52</accession>
<sequence>MNHVYTWPHFDPILVKFGPFAIHYYALAYITALVLGWRLMRRLVRERPAVATHEQVDDFLSWATLGVVLGGRLGYILFYQPVYFLDHLNRTYAVWDGGMSFHGGMIGVAVAILIYCHRQGLDPWRFADRVAVPVPIGLFLGRIANFINGELWGRPAPTWFPFRMIYPQSGSDVPRYPSELIEASLEGLVLFIVLFAASRSERVRSQPGYLAGIFVLGYGIARTTAECFRQPDWFLGYLMFGLTMGQLLSIPMIALGAVMIWRAKRVSRRQTVLAA</sequence>
<dbReference type="PROSITE" id="PS01311">
    <property type="entry name" value="LGT"/>
    <property type="match status" value="1"/>
</dbReference>
<comment type="function">
    <text evidence="7">Catalyzes the transfer of the diacylglyceryl group from phosphatidylglycerol to the sulfhydryl group of the N-terminal cysteine of a prolipoprotein, the first step in the formation of mature lipoproteins.</text>
</comment>
<evidence type="ECO:0000256" key="2">
    <source>
        <dbReference type="ARBA" id="ARBA00022475"/>
    </source>
</evidence>
<dbReference type="HAMAP" id="MF_01147">
    <property type="entry name" value="Lgt"/>
    <property type="match status" value="1"/>
</dbReference>
<dbReference type="EC" id="2.5.1.145" evidence="7"/>
<feature type="transmembrane region" description="Helical" evidence="7">
    <location>
        <begin position="59"/>
        <end position="79"/>
    </location>
</feature>
<dbReference type="Proteomes" id="UP001521209">
    <property type="component" value="Unassembled WGS sequence"/>
</dbReference>
<dbReference type="InterPro" id="IPR001640">
    <property type="entry name" value="Lgt"/>
</dbReference>
<dbReference type="RefSeq" id="WP_235703131.1">
    <property type="nucleotide sequence ID" value="NZ_JAKGBZ010000005.1"/>
</dbReference>
<keyword evidence="2 7" id="KW-1003">Cell membrane</keyword>
<evidence type="ECO:0000256" key="7">
    <source>
        <dbReference type="HAMAP-Rule" id="MF_01147"/>
    </source>
</evidence>
<gene>
    <name evidence="7 8" type="primary">lgt</name>
    <name evidence="8" type="ORF">L2A60_04265</name>
</gene>
<comment type="catalytic activity">
    <reaction evidence="7">
        <text>L-cysteinyl-[prolipoprotein] + a 1,2-diacyl-sn-glycero-3-phospho-(1'-sn-glycerol) = an S-1,2-diacyl-sn-glyceryl-L-cysteinyl-[prolipoprotein] + sn-glycerol 1-phosphate + H(+)</text>
        <dbReference type="Rhea" id="RHEA:56712"/>
        <dbReference type="Rhea" id="RHEA-COMP:14679"/>
        <dbReference type="Rhea" id="RHEA-COMP:14680"/>
        <dbReference type="ChEBI" id="CHEBI:15378"/>
        <dbReference type="ChEBI" id="CHEBI:29950"/>
        <dbReference type="ChEBI" id="CHEBI:57685"/>
        <dbReference type="ChEBI" id="CHEBI:64716"/>
        <dbReference type="ChEBI" id="CHEBI:140658"/>
        <dbReference type="EC" id="2.5.1.145"/>
    </reaction>
</comment>
<evidence type="ECO:0000256" key="1">
    <source>
        <dbReference type="ARBA" id="ARBA00007150"/>
    </source>
</evidence>
<evidence type="ECO:0000256" key="6">
    <source>
        <dbReference type="ARBA" id="ARBA00023136"/>
    </source>
</evidence>
<comment type="caution">
    <text evidence="8">The sequence shown here is derived from an EMBL/GenBank/DDBJ whole genome shotgun (WGS) entry which is preliminary data.</text>
</comment>
<evidence type="ECO:0000256" key="4">
    <source>
        <dbReference type="ARBA" id="ARBA00022692"/>
    </source>
</evidence>
<feature type="binding site" evidence="7">
    <location>
        <position position="142"/>
    </location>
    <ligand>
        <name>a 1,2-diacyl-sn-glycero-3-phospho-(1'-sn-glycerol)</name>
        <dbReference type="ChEBI" id="CHEBI:64716"/>
    </ligand>
</feature>
<comment type="similarity">
    <text evidence="1 7">Belongs to the Lgt family.</text>
</comment>
<evidence type="ECO:0000313" key="8">
    <source>
        <dbReference type="EMBL" id="MCF3945899.1"/>
    </source>
</evidence>
<organism evidence="8 9">
    <name type="scientific">Acidiphilium iwatense</name>
    <dbReference type="NCBI Taxonomy" id="768198"/>
    <lineage>
        <taxon>Bacteria</taxon>
        <taxon>Pseudomonadati</taxon>
        <taxon>Pseudomonadota</taxon>
        <taxon>Alphaproteobacteria</taxon>
        <taxon>Acetobacterales</taxon>
        <taxon>Acidocellaceae</taxon>
        <taxon>Acidiphilium</taxon>
    </lineage>
</organism>
<dbReference type="GO" id="GO:0008961">
    <property type="term" value="F:phosphatidylglycerol-prolipoprotein diacylglyceryl transferase activity"/>
    <property type="evidence" value="ECO:0007669"/>
    <property type="project" value="UniProtKB-EC"/>
</dbReference>
<protein>
    <recommendedName>
        <fullName evidence="7">Phosphatidylglycerol--prolipoprotein diacylglyceryl transferase</fullName>
        <ecNumber evidence="7">2.5.1.145</ecNumber>
    </recommendedName>
</protein>
<feature type="transmembrane region" description="Helical" evidence="7">
    <location>
        <begin position="209"/>
        <end position="225"/>
    </location>
</feature>
<dbReference type="EMBL" id="JAKGBZ010000005">
    <property type="protein sequence ID" value="MCF3945899.1"/>
    <property type="molecule type" value="Genomic_DNA"/>
</dbReference>
<dbReference type="Pfam" id="PF01790">
    <property type="entry name" value="LGT"/>
    <property type="match status" value="1"/>
</dbReference>
<comment type="pathway">
    <text evidence="7">Protein modification; lipoprotein biosynthesis (diacylglyceryl transfer).</text>
</comment>
<keyword evidence="6 7" id="KW-0472">Membrane</keyword>
<reference evidence="8 9" key="1">
    <citation type="submission" date="2022-01" db="EMBL/GenBank/DDBJ databases">
        <authorList>
            <person name="Won M."/>
            <person name="Kim S.-J."/>
            <person name="Kwon S.-W."/>
        </authorList>
    </citation>
    <scope>NUCLEOTIDE SEQUENCE [LARGE SCALE GENOMIC DNA]</scope>
    <source>
        <strain evidence="8 9">KCTC 23505</strain>
    </source>
</reference>
<comment type="subcellular location">
    <subcellularLocation>
        <location evidence="7">Cell membrane</location>
        <topology evidence="7">Multi-pass membrane protein</topology>
    </subcellularLocation>
</comment>
<proteinExistence type="inferred from homology"/>